<sequence>MGLKFWLVREPYYALIKAKDEEEVAKLYEEVVADIEEEDAFYEECACISDKIALDELHKAQDENGNRMTYKEQMELYEREESDVLLIEESLL</sequence>
<evidence type="ECO:0000313" key="3">
    <source>
        <dbReference type="Proteomes" id="UP000050331"/>
    </source>
</evidence>
<dbReference type="OrthoDB" id="2922990at2"/>
<dbReference type="RefSeq" id="WP_068447986.1">
    <property type="nucleotide sequence ID" value="NZ_CP013862.1"/>
</dbReference>
<organism evidence="2 3">
    <name type="scientific">Lentibacillus amyloliquefaciens</name>
    <dbReference type="NCBI Taxonomy" id="1472767"/>
    <lineage>
        <taxon>Bacteria</taxon>
        <taxon>Bacillati</taxon>
        <taxon>Bacillota</taxon>
        <taxon>Bacilli</taxon>
        <taxon>Bacillales</taxon>
        <taxon>Bacillaceae</taxon>
        <taxon>Lentibacillus</taxon>
    </lineage>
</organism>
<evidence type="ECO:0000313" key="2">
    <source>
        <dbReference type="EMBL" id="ALX50451.1"/>
    </source>
</evidence>
<feature type="coiled-coil region" evidence="1">
    <location>
        <begin position="18"/>
        <end position="80"/>
    </location>
</feature>
<protein>
    <submittedName>
        <fullName evidence="2">Uncharacterized protein</fullName>
    </submittedName>
</protein>
<accession>A0A0U4FC81</accession>
<proteinExistence type="predicted"/>
<reference evidence="2 3" key="1">
    <citation type="submission" date="2016-01" db="EMBL/GenBank/DDBJ databases">
        <title>Complete genome sequence of strain Lentibacillus amyloliquefaciens LAM0015T isolated from saline sediment.</title>
        <authorList>
            <person name="Wang J.-L."/>
            <person name="He M.-X."/>
        </authorList>
    </citation>
    <scope>NUCLEOTIDE SEQUENCE [LARGE SCALE GENOMIC DNA]</scope>
    <source>
        <strain evidence="2 3">LAM0015</strain>
    </source>
</reference>
<name>A0A0U4FC81_9BACI</name>
<evidence type="ECO:0000256" key="1">
    <source>
        <dbReference type="SAM" id="Coils"/>
    </source>
</evidence>
<dbReference type="KEGG" id="lao:AOX59_18815"/>
<dbReference type="Proteomes" id="UP000050331">
    <property type="component" value="Chromosome"/>
</dbReference>
<dbReference type="EMBL" id="CP013862">
    <property type="protein sequence ID" value="ALX50451.1"/>
    <property type="molecule type" value="Genomic_DNA"/>
</dbReference>
<dbReference type="AlphaFoldDB" id="A0A0U4FC81"/>
<dbReference type="STRING" id="1472767.AOX59_18815"/>
<keyword evidence="1" id="KW-0175">Coiled coil</keyword>
<gene>
    <name evidence="2" type="ORF">AOX59_18815</name>
</gene>
<keyword evidence="3" id="KW-1185">Reference proteome</keyword>